<evidence type="ECO:0000313" key="11">
    <source>
        <dbReference type="RefSeq" id="XP_012928070.1"/>
    </source>
</evidence>
<dbReference type="PANTHER" id="PTHR47727:SF1">
    <property type="entry name" value="C-TYPE LECTIN DOMAIN FAMILY 9 MEMBER A"/>
    <property type="match status" value="1"/>
</dbReference>
<reference evidence="11" key="2">
    <citation type="submission" date="2025-04" db="UniProtKB">
        <authorList>
            <consortium name="RefSeq"/>
        </authorList>
    </citation>
    <scope>IDENTIFICATION</scope>
</reference>
<evidence type="ECO:0000256" key="2">
    <source>
        <dbReference type="ARBA" id="ARBA00022692"/>
    </source>
</evidence>
<keyword evidence="4 7" id="KW-1133">Transmembrane helix</keyword>
<evidence type="ECO:0000313" key="9">
    <source>
        <dbReference type="EMBL" id="JAN99636.1"/>
    </source>
</evidence>
<dbReference type="EMBL" id="GEBF01003996">
    <property type="protein sequence ID" value="JAN99636.1"/>
    <property type="molecule type" value="Transcribed_RNA"/>
</dbReference>
<comment type="subcellular location">
    <subcellularLocation>
        <location evidence="1">Membrane</location>
        <topology evidence="1">Single-pass membrane protein</topology>
    </subcellularLocation>
</comment>
<dbReference type="GO" id="GO:0016020">
    <property type="term" value="C:membrane"/>
    <property type="evidence" value="ECO:0007669"/>
    <property type="project" value="UniProtKB-SubCell"/>
</dbReference>
<gene>
    <name evidence="9" type="primary">CLEC9A</name>
    <name evidence="11" type="synonym">LOC101706349</name>
</gene>
<evidence type="ECO:0000313" key="10">
    <source>
        <dbReference type="Proteomes" id="UP000694906"/>
    </source>
</evidence>
<dbReference type="Proteomes" id="UP000694906">
    <property type="component" value="Unplaced"/>
</dbReference>
<dbReference type="AlphaFoldDB" id="A0A0P6J7S6"/>
<dbReference type="Pfam" id="PF00059">
    <property type="entry name" value="Lectin_C"/>
    <property type="match status" value="2"/>
</dbReference>
<dbReference type="InterPro" id="IPR001304">
    <property type="entry name" value="C-type_lectin-like"/>
</dbReference>
<dbReference type="PROSITE" id="PS50041">
    <property type="entry name" value="C_TYPE_LECTIN_2"/>
    <property type="match status" value="2"/>
</dbReference>
<keyword evidence="10" id="KW-1185">Reference proteome</keyword>
<reference evidence="9" key="1">
    <citation type="submission" date="2015-10" db="EMBL/GenBank/DDBJ databases">
        <title>FRAMA: From RNA-seq data to annotated mRNA assemblies.</title>
        <authorList>
            <person name="Bens M."/>
            <person name="Sahm A."/>
            <person name="Jahn N."/>
            <person name="Morhart M."/>
            <person name="Holtze S."/>
            <person name="Hildebrandt T.B."/>
            <person name="Platzer M."/>
            <person name="Szafranski K."/>
        </authorList>
    </citation>
    <scope>NUCLEOTIDE SEQUENCE</scope>
    <source>
        <tissue evidence="9">Adrenal gland</tissue>
    </source>
</reference>
<keyword evidence="5 7" id="KW-0472">Membrane</keyword>
<dbReference type="Gene3D" id="3.10.100.10">
    <property type="entry name" value="Mannose-Binding Protein A, subunit A"/>
    <property type="match status" value="2"/>
</dbReference>
<dbReference type="InterPro" id="IPR043315">
    <property type="entry name" value="CLEC9A"/>
</dbReference>
<dbReference type="PANTHER" id="PTHR47727">
    <property type="entry name" value="C-TYPE LECTIN DOMAIN FAMILY 9 MEMBER A"/>
    <property type="match status" value="1"/>
</dbReference>
<keyword evidence="2 7" id="KW-0812">Transmembrane</keyword>
<evidence type="ECO:0000256" key="4">
    <source>
        <dbReference type="ARBA" id="ARBA00022989"/>
    </source>
</evidence>
<dbReference type="SUPFAM" id="SSF56436">
    <property type="entry name" value="C-type lectin-like"/>
    <property type="match status" value="2"/>
</dbReference>
<name>A0A0P6J7S6_HETGA</name>
<organism evidence="9">
    <name type="scientific">Heterocephalus glaber</name>
    <name type="common">Naked mole rat</name>
    <dbReference type="NCBI Taxonomy" id="10181"/>
    <lineage>
        <taxon>Eukaryota</taxon>
        <taxon>Metazoa</taxon>
        <taxon>Chordata</taxon>
        <taxon>Craniata</taxon>
        <taxon>Vertebrata</taxon>
        <taxon>Euteleostomi</taxon>
        <taxon>Mammalia</taxon>
        <taxon>Eutheria</taxon>
        <taxon>Euarchontoglires</taxon>
        <taxon>Glires</taxon>
        <taxon>Rodentia</taxon>
        <taxon>Hystricomorpha</taxon>
        <taxon>Bathyergidae</taxon>
        <taxon>Heterocephalus</taxon>
    </lineage>
</organism>
<evidence type="ECO:0000256" key="7">
    <source>
        <dbReference type="SAM" id="Phobius"/>
    </source>
</evidence>
<sequence>MQDEDGYITLNIKPQKPAPSSVDPASSSWWRVMSLILLILSLGMVAALVALGIMSVTQQNNLQAEKENLSGTVQNLAKNFCQHIIQQLEENQKRSADHKCSPCDTNWRYHGDSCYGFFRHNLTWEESKRYCSNRNATLTKTASKNILDYIKDRTVFIRWVGLSRQNADKVWMWDDGSVLSKNISQFRFFHQRAQLPQPVSTSCIIFFIYQSILVMHEEEIYTSLQWDNQTSHSSQKCLSSTKISGIWCTLMVISCIFCVGLLTTSIFLGIKVFQATTTIMKQEEKLIQRDRELLNCTQWEKKYTLQRKYYQTLLQNVFSSAHNCGPCPQNWIQNGKSCYHVFKIWKTWDSGKENCLKEGSRLLQIDSKEEMDFVSGSLQKVKASYEYWVGASQDGPHGPWLWQDGSTPPPDLFPISRPPSVSQVCRYLRDNSLFSANCTNWKYFICEKDALRASI</sequence>
<keyword evidence="3 9" id="KW-0430">Lectin</keyword>
<dbReference type="GO" id="GO:0030246">
    <property type="term" value="F:carbohydrate binding"/>
    <property type="evidence" value="ECO:0007669"/>
    <property type="project" value="UniProtKB-KW"/>
</dbReference>
<feature type="domain" description="C-type lectin" evidence="8">
    <location>
        <begin position="110"/>
        <end position="228"/>
    </location>
</feature>
<accession>A0A0P6J7S6</accession>
<dbReference type="CDD" id="cd03593">
    <property type="entry name" value="CLECT_NK_receptors_like"/>
    <property type="match status" value="2"/>
</dbReference>
<evidence type="ECO:0000256" key="6">
    <source>
        <dbReference type="SAM" id="MobiDB-lite"/>
    </source>
</evidence>
<feature type="region of interest" description="Disordered" evidence="6">
    <location>
        <begin position="1"/>
        <end position="23"/>
    </location>
</feature>
<dbReference type="OrthoDB" id="6337382at2759"/>
<protein>
    <submittedName>
        <fullName evidence="9 11">C-type lectin domain family 9 member A</fullName>
    </submittedName>
</protein>
<evidence type="ECO:0000256" key="5">
    <source>
        <dbReference type="ARBA" id="ARBA00023136"/>
    </source>
</evidence>
<dbReference type="InterPro" id="IPR016186">
    <property type="entry name" value="C-type_lectin-like/link_sf"/>
</dbReference>
<evidence type="ECO:0000259" key="8">
    <source>
        <dbReference type="PROSITE" id="PS50041"/>
    </source>
</evidence>
<proteinExistence type="predicted"/>
<dbReference type="GeneID" id="101706349"/>
<feature type="transmembrane region" description="Helical" evidence="7">
    <location>
        <begin position="29"/>
        <end position="53"/>
    </location>
</feature>
<feature type="domain" description="C-type lectin" evidence="8">
    <location>
        <begin position="334"/>
        <end position="447"/>
    </location>
</feature>
<dbReference type="GO" id="GO:0009986">
    <property type="term" value="C:cell surface"/>
    <property type="evidence" value="ECO:0007669"/>
    <property type="project" value="TreeGrafter"/>
</dbReference>
<dbReference type="InterPro" id="IPR033992">
    <property type="entry name" value="NKR-like_CTLD"/>
</dbReference>
<dbReference type="InterPro" id="IPR016187">
    <property type="entry name" value="CTDL_fold"/>
</dbReference>
<evidence type="ECO:0000256" key="3">
    <source>
        <dbReference type="ARBA" id="ARBA00022734"/>
    </source>
</evidence>
<feature type="transmembrane region" description="Helical" evidence="7">
    <location>
        <begin position="246"/>
        <end position="270"/>
    </location>
</feature>
<dbReference type="GO" id="GO:0006898">
    <property type="term" value="P:receptor-mediated endocytosis"/>
    <property type="evidence" value="ECO:0007669"/>
    <property type="project" value="InterPro"/>
</dbReference>
<dbReference type="SMART" id="SM00034">
    <property type="entry name" value="CLECT"/>
    <property type="match status" value="2"/>
</dbReference>
<evidence type="ECO:0000256" key="1">
    <source>
        <dbReference type="ARBA" id="ARBA00004167"/>
    </source>
</evidence>
<dbReference type="RefSeq" id="XP_012928070.1">
    <property type="nucleotide sequence ID" value="XM_013072616.2"/>
</dbReference>